<name>A0A356W462_9PROT</name>
<reference evidence="2 3" key="1">
    <citation type="journal article" date="2018" name="Nat. Biotechnol.">
        <title>A standardized bacterial taxonomy based on genome phylogeny substantially revises the tree of life.</title>
        <authorList>
            <person name="Parks D.H."/>
            <person name="Chuvochina M."/>
            <person name="Waite D.W."/>
            <person name="Rinke C."/>
            <person name="Skarshewski A."/>
            <person name="Chaumeil P.A."/>
            <person name="Hugenholtz P."/>
        </authorList>
    </citation>
    <scope>NUCLEOTIDE SEQUENCE [LARGE SCALE GENOMIC DNA]</scope>
    <source>
        <strain evidence="2">UBA10378</strain>
    </source>
</reference>
<evidence type="ECO:0000313" key="2">
    <source>
        <dbReference type="EMBL" id="HBQ48439.1"/>
    </source>
</evidence>
<comment type="caution">
    <text evidence="2">The sequence shown here is derived from an EMBL/GenBank/DDBJ whole genome shotgun (WGS) entry which is preliminary data.</text>
</comment>
<dbReference type="SUPFAM" id="SSF53850">
    <property type="entry name" value="Periplasmic binding protein-like II"/>
    <property type="match status" value="1"/>
</dbReference>
<organism evidence="2 3">
    <name type="scientific">Hyphomonas atlantica</name>
    <dbReference type="NCBI Taxonomy" id="1280948"/>
    <lineage>
        <taxon>Bacteria</taxon>
        <taxon>Pseudomonadati</taxon>
        <taxon>Pseudomonadota</taxon>
        <taxon>Alphaproteobacteria</taxon>
        <taxon>Hyphomonadales</taxon>
        <taxon>Hyphomonadaceae</taxon>
        <taxon>Hyphomonas</taxon>
    </lineage>
</organism>
<protein>
    <recommendedName>
        <fullName evidence="1">LysR substrate-binding domain-containing protein</fullName>
    </recommendedName>
</protein>
<dbReference type="InterPro" id="IPR005119">
    <property type="entry name" value="LysR_subst-bd"/>
</dbReference>
<dbReference type="AlphaFoldDB" id="A0A356W462"/>
<gene>
    <name evidence="2" type="ORF">DD728_06075</name>
</gene>
<proteinExistence type="predicted"/>
<dbReference type="Pfam" id="PF03466">
    <property type="entry name" value="LysR_substrate"/>
    <property type="match status" value="1"/>
</dbReference>
<dbReference type="EMBL" id="DOGS01000122">
    <property type="protein sequence ID" value="HBQ48439.1"/>
    <property type="molecule type" value="Genomic_DNA"/>
</dbReference>
<feature type="domain" description="LysR substrate-binding" evidence="1">
    <location>
        <begin position="18"/>
        <end position="117"/>
    </location>
</feature>
<sequence>MIKGKKYPRTRRVSDLRATRQPLILDSKNQITRVLLESMAEAEGIALNVVMEVEAVNLKRELMESLRAFSIVPFGLFSDDIANGRFAIRPIVSPRITRTLCLVNRCNGRHGAHKELVTILLKILSDKIGTQLNWHTGDPA</sequence>
<evidence type="ECO:0000313" key="3">
    <source>
        <dbReference type="Proteomes" id="UP000263957"/>
    </source>
</evidence>
<dbReference type="Proteomes" id="UP000263957">
    <property type="component" value="Unassembled WGS sequence"/>
</dbReference>
<dbReference type="Gene3D" id="3.40.190.290">
    <property type="match status" value="1"/>
</dbReference>
<accession>A0A356W462</accession>
<evidence type="ECO:0000259" key="1">
    <source>
        <dbReference type="Pfam" id="PF03466"/>
    </source>
</evidence>